<dbReference type="RefSeq" id="WP_065327475.1">
    <property type="nucleotide sequence ID" value="NZ_NFFZ01000004.1"/>
</dbReference>
<dbReference type="EMBL" id="NFFZ01000004">
    <property type="protein sequence ID" value="OTI63220.1"/>
    <property type="molecule type" value="Genomic_DNA"/>
</dbReference>
<name>A0A241XS21_PSEAI</name>
<dbReference type="PROSITE" id="PS51257">
    <property type="entry name" value="PROKAR_LIPOPROTEIN"/>
    <property type="match status" value="1"/>
</dbReference>
<feature type="signal peptide" evidence="1">
    <location>
        <begin position="1"/>
        <end position="23"/>
    </location>
</feature>
<dbReference type="AlphaFoldDB" id="A0A241XS21"/>
<accession>A0A241XS21</accession>
<sequence>MKNFLFSLAVLAFLAGCDAVNEAATKVIQESGPMTLVFHPGYKMLVDGKPSPIFGTDECPKADPFMKAFFGPDPDEGDKSCVVVAPETKSVEVLISSAGRPVKETWTVERNKDLTTLRRADGSYVLDANEPPAVW</sequence>
<gene>
    <name evidence="2" type="ORF">CAZ10_10325</name>
</gene>
<dbReference type="Proteomes" id="UP000194857">
    <property type="component" value="Unassembled WGS sequence"/>
</dbReference>
<proteinExistence type="predicted"/>
<evidence type="ECO:0008006" key="4">
    <source>
        <dbReference type="Google" id="ProtNLM"/>
    </source>
</evidence>
<keyword evidence="1" id="KW-0732">Signal</keyword>
<reference evidence="2 3" key="1">
    <citation type="submission" date="2017-05" db="EMBL/GenBank/DDBJ databases">
        <authorList>
            <person name="Song R."/>
            <person name="Chenine A.L."/>
            <person name="Ruprecht R.M."/>
        </authorList>
    </citation>
    <scope>NUCLEOTIDE SEQUENCE [LARGE SCALE GENOMIC DNA]</scope>
    <source>
        <strain evidence="2 3">S567_C10_BS</strain>
    </source>
</reference>
<protein>
    <recommendedName>
        <fullName evidence="4">Lipoprotein</fullName>
    </recommendedName>
</protein>
<comment type="caution">
    <text evidence="2">The sequence shown here is derived from an EMBL/GenBank/DDBJ whole genome shotgun (WGS) entry which is preliminary data.</text>
</comment>
<evidence type="ECO:0000256" key="1">
    <source>
        <dbReference type="SAM" id="SignalP"/>
    </source>
</evidence>
<evidence type="ECO:0000313" key="2">
    <source>
        <dbReference type="EMBL" id="OTI63220.1"/>
    </source>
</evidence>
<evidence type="ECO:0000313" key="3">
    <source>
        <dbReference type="Proteomes" id="UP000194857"/>
    </source>
</evidence>
<feature type="chain" id="PRO_5011285995" description="Lipoprotein" evidence="1">
    <location>
        <begin position="24"/>
        <end position="135"/>
    </location>
</feature>
<organism evidence="2 3">
    <name type="scientific">Pseudomonas aeruginosa</name>
    <dbReference type="NCBI Taxonomy" id="287"/>
    <lineage>
        <taxon>Bacteria</taxon>
        <taxon>Pseudomonadati</taxon>
        <taxon>Pseudomonadota</taxon>
        <taxon>Gammaproteobacteria</taxon>
        <taxon>Pseudomonadales</taxon>
        <taxon>Pseudomonadaceae</taxon>
        <taxon>Pseudomonas</taxon>
    </lineage>
</organism>